<dbReference type="EMBL" id="CP002666">
    <property type="protein sequence ID" value="AEE45302.1"/>
    <property type="molecule type" value="Genomic_DNA"/>
</dbReference>
<name>F4H381_CELFA</name>
<keyword evidence="2" id="KW-1185">Reference proteome</keyword>
<dbReference type="Proteomes" id="UP000008460">
    <property type="component" value="Chromosome"/>
</dbReference>
<dbReference type="KEGG" id="cfi:Celf_1167"/>
<dbReference type="PROSITE" id="PS51257">
    <property type="entry name" value="PROKAR_LIPOPROTEIN"/>
    <property type="match status" value="1"/>
</dbReference>
<accession>F4H381</accession>
<proteinExistence type="predicted"/>
<gene>
    <name evidence="1" type="ordered locus">Celf_1167</name>
</gene>
<reference evidence="1 2" key="1">
    <citation type="submission" date="2011-04" db="EMBL/GenBank/DDBJ databases">
        <title>Complete sequence of Cellulomonas fimi ATCC 484.</title>
        <authorList>
            <consortium name="US DOE Joint Genome Institute"/>
            <person name="Lucas S."/>
            <person name="Han J."/>
            <person name="Lapidus A."/>
            <person name="Cheng J.-F."/>
            <person name="Goodwin L."/>
            <person name="Pitluck S."/>
            <person name="Peters L."/>
            <person name="Chertkov O."/>
            <person name="Detter J.C."/>
            <person name="Han C."/>
            <person name="Tapia R."/>
            <person name="Land M."/>
            <person name="Hauser L."/>
            <person name="Kyrpides N."/>
            <person name="Ivanova N."/>
            <person name="Ovchinnikova G."/>
            <person name="Pagani I."/>
            <person name="Mead D."/>
            <person name="Brumm P."/>
            <person name="Woyke T."/>
        </authorList>
    </citation>
    <scope>NUCLEOTIDE SEQUENCE [LARGE SCALE GENOMIC DNA]</scope>
    <source>
        <strain evidence="2">ATCC 484 / DSM 20113 / JCM 1341 / NBRC 15513 / NCIMB 8980 / NCTC 7547</strain>
    </source>
</reference>
<evidence type="ECO:0008006" key="3">
    <source>
        <dbReference type="Google" id="ProtNLM"/>
    </source>
</evidence>
<protein>
    <recommendedName>
        <fullName evidence="3">Lipoprotein</fullName>
    </recommendedName>
</protein>
<evidence type="ECO:0000313" key="2">
    <source>
        <dbReference type="Proteomes" id="UP000008460"/>
    </source>
</evidence>
<organism evidence="1 2">
    <name type="scientific">Cellulomonas fimi (strain ATCC 484 / DSM 20113 / JCM 1341 / CCUG 24087 / LMG 16345 / NBRC 15513 / NCIMB 8980 / NCTC 7547 / NRS-133)</name>
    <dbReference type="NCBI Taxonomy" id="590998"/>
    <lineage>
        <taxon>Bacteria</taxon>
        <taxon>Bacillati</taxon>
        <taxon>Actinomycetota</taxon>
        <taxon>Actinomycetes</taxon>
        <taxon>Micrococcales</taxon>
        <taxon>Cellulomonadaceae</taxon>
        <taxon>Cellulomonas</taxon>
    </lineage>
</organism>
<dbReference type="RefSeq" id="WP_013770328.1">
    <property type="nucleotide sequence ID" value="NC_015514.1"/>
</dbReference>
<sequence length="106" mass="10561">MRRQPALAVTHVVTVAVTAGCSDRSPDGFAVVNESDTAVSVSLVGAAAVEVGAGRRAVVETEDCLGTGVVVAADGPPAVEIDGPACVASVRHVRADHTADVSSMHG</sequence>
<evidence type="ECO:0000313" key="1">
    <source>
        <dbReference type="EMBL" id="AEE45302.1"/>
    </source>
</evidence>
<dbReference type="HOGENOM" id="CLU_2218342_0_0_11"/>
<dbReference type="AlphaFoldDB" id="F4H381"/>